<keyword evidence="1 3" id="KW-0547">Nucleotide-binding</keyword>
<feature type="binding site" evidence="4">
    <location>
        <position position="16"/>
    </location>
    <ligand>
        <name>Mg(2+)</name>
        <dbReference type="ChEBI" id="CHEBI:18420"/>
    </ligand>
</feature>
<evidence type="ECO:0000313" key="6">
    <source>
        <dbReference type="Proteomes" id="UP000002753"/>
    </source>
</evidence>
<keyword evidence="6" id="KW-1185">Reference proteome</keyword>
<dbReference type="InterPro" id="IPR027417">
    <property type="entry name" value="P-loop_NTPase"/>
</dbReference>
<evidence type="ECO:0000256" key="2">
    <source>
        <dbReference type="ARBA" id="ARBA00023134"/>
    </source>
</evidence>
<dbReference type="InterPro" id="IPR006689">
    <property type="entry name" value="Small_GTPase_ARF/SAR"/>
</dbReference>
<comment type="caution">
    <text evidence="5">The sequence shown here is derived from an EMBL/GenBank/DDBJ whole genome shotgun (WGS) entry which is preliminary data.</text>
</comment>
<keyword evidence="2 3" id="KW-0342">GTP-binding</keyword>
<evidence type="ECO:0000256" key="1">
    <source>
        <dbReference type="ARBA" id="ARBA00022741"/>
    </source>
</evidence>
<evidence type="ECO:0000256" key="4">
    <source>
        <dbReference type="PIRSR" id="PIRSR606689-2"/>
    </source>
</evidence>
<dbReference type="GO" id="GO:0003924">
    <property type="term" value="F:GTPase activity"/>
    <property type="evidence" value="ECO:0007669"/>
    <property type="project" value="InterPro"/>
</dbReference>
<keyword evidence="4" id="KW-0460">Magnesium</keyword>
<dbReference type="SUPFAM" id="SSF52540">
    <property type="entry name" value="P-loop containing nucleoside triphosphate hydrolases"/>
    <property type="match status" value="1"/>
</dbReference>
<dbReference type="AlphaFoldDB" id="J6EH85"/>
<dbReference type="STRING" id="226230.J6EH85"/>
<reference evidence="5 6" key="1">
    <citation type="journal article" date="2003" name="Science">
        <title>Finding functional features in Saccharomyces genomes by phylogenetic footprinting.</title>
        <authorList>
            <person name="Cliften P.F."/>
            <person name="Sudarsanam P."/>
            <person name="Desikan A."/>
            <person name="Fulton L."/>
            <person name="Fulton B."/>
            <person name="Majors J."/>
            <person name="Waterston R."/>
            <person name="Cohen B.A."/>
            <person name="Johnston M."/>
        </authorList>
    </citation>
    <scope>NUCLEOTIDE SEQUENCE [LARGE SCALE GENOMIC DNA]</scope>
    <source>
        <strain evidence="6">ATCC MYA-4449 / AS 2.2408 / CBS 8840 / NBRC 1802 / NCYC 2889</strain>
    </source>
</reference>
<gene>
    <name evidence="5" type="ORF">SKUD_171003</name>
</gene>
<feature type="binding site" evidence="3">
    <location>
        <position position="55"/>
    </location>
    <ligand>
        <name>GTP</name>
        <dbReference type="ChEBI" id="CHEBI:37565"/>
    </ligand>
</feature>
<evidence type="ECO:0000256" key="3">
    <source>
        <dbReference type="PIRSR" id="PIRSR606689-1"/>
    </source>
</evidence>
<sequence length="78" mass="8979">MQLKILILGSDGAARTTISHHLQLGEGMTTKPIIRFNVETLGYRNLKLDVWNQRGTRRADVVIMTMLHYRFLPTNKIN</sequence>
<accession>J6EH85</accession>
<dbReference type="Gene3D" id="3.40.50.300">
    <property type="entry name" value="P-loop containing nucleotide triphosphate hydrolases"/>
    <property type="match status" value="1"/>
</dbReference>
<dbReference type="InterPro" id="IPR024156">
    <property type="entry name" value="Small_GTPase_ARF"/>
</dbReference>
<name>J6EH85_SACK1</name>
<dbReference type="Proteomes" id="UP000002753">
    <property type="component" value="Unassembled WGS sequence"/>
</dbReference>
<keyword evidence="4" id="KW-0479">Metal-binding</keyword>
<dbReference type="EMBL" id="AACI03000854">
    <property type="protein sequence ID" value="EJT43359.1"/>
    <property type="molecule type" value="Genomic_DNA"/>
</dbReference>
<dbReference type="Pfam" id="PF00025">
    <property type="entry name" value="Arf"/>
    <property type="match status" value="1"/>
</dbReference>
<dbReference type="HOGENOM" id="CLU_2623379_0_0_1"/>
<dbReference type="PANTHER" id="PTHR11711">
    <property type="entry name" value="ADP RIBOSYLATION FACTOR-RELATED"/>
    <property type="match status" value="1"/>
</dbReference>
<feature type="binding site" evidence="3">
    <location>
        <begin position="9"/>
        <end position="16"/>
    </location>
    <ligand>
        <name>GTP</name>
        <dbReference type="ChEBI" id="CHEBI:37565"/>
    </ligand>
</feature>
<protein>
    <submittedName>
        <fullName evidence="5">Uncharacterized protein</fullName>
    </submittedName>
</protein>
<dbReference type="GO" id="GO:0046872">
    <property type="term" value="F:metal ion binding"/>
    <property type="evidence" value="ECO:0007669"/>
    <property type="project" value="UniProtKB-KW"/>
</dbReference>
<evidence type="ECO:0000313" key="5">
    <source>
        <dbReference type="EMBL" id="EJT43359.1"/>
    </source>
</evidence>
<dbReference type="GO" id="GO:0005525">
    <property type="term" value="F:GTP binding"/>
    <property type="evidence" value="ECO:0007669"/>
    <property type="project" value="UniProtKB-KW"/>
</dbReference>
<reference evidence="6" key="2">
    <citation type="journal article" date="2011" name="G3 (Bethesda)">
        <title>The awesome power of yeast evolutionary genetics: New genome sequences and strain resources for the Saccharomyces sensu stricto genus.</title>
        <authorList>
            <person name="Scannell D.R."/>
            <person name="Zill O.A."/>
            <person name="Rokas A."/>
            <person name="Payen C."/>
            <person name="Dunham M.J."/>
            <person name="Eisen M.B."/>
            <person name="Rine J."/>
            <person name="Johnston M."/>
            <person name="Hittinger C.T."/>
        </authorList>
    </citation>
    <scope>GENOME REANNOTATION</scope>
    <source>
        <strain evidence="6">ATCC MYA-4449 / AS 2.2408 / CBS 8840 / NBRC 1802 / NCYC 2889</strain>
    </source>
</reference>
<organism evidence="5 6">
    <name type="scientific">Saccharomyces kudriavzevii (strain ATCC MYA-4449 / AS 2.2408 / CBS 8840 / NBRC 1802 / NCYC 2889)</name>
    <name type="common">Yeast</name>
    <dbReference type="NCBI Taxonomy" id="226230"/>
    <lineage>
        <taxon>Eukaryota</taxon>
        <taxon>Fungi</taxon>
        <taxon>Dikarya</taxon>
        <taxon>Ascomycota</taxon>
        <taxon>Saccharomycotina</taxon>
        <taxon>Saccharomycetes</taxon>
        <taxon>Saccharomycetales</taxon>
        <taxon>Saccharomycetaceae</taxon>
        <taxon>Saccharomyces</taxon>
    </lineage>
</organism>
<proteinExistence type="predicted"/>